<feature type="coiled-coil region" evidence="1">
    <location>
        <begin position="397"/>
        <end position="499"/>
    </location>
</feature>
<feature type="domain" description="CAP-Gly" evidence="3">
    <location>
        <begin position="25"/>
        <end position="72"/>
    </location>
</feature>
<accession>A0AAX4H4U6</accession>
<dbReference type="InterPro" id="IPR036859">
    <property type="entry name" value="CAP-Gly_dom_sf"/>
</dbReference>
<proteinExistence type="predicted"/>
<evidence type="ECO:0000259" key="3">
    <source>
        <dbReference type="PROSITE" id="PS50245"/>
    </source>
</evidence>
<evidence type="ECO:0000313" key="4">
    <source>
        <dbReference type="EMBL" id="WPK23211.1"/>
    </source>
</evidence>
<dbReference type="InterPro" id="IPR000938">
    <property type="entry name" value="CAP-Gly_domain"/>
</dbReference>
<dbReference type="Proteomes" id="UP001338582">
    <property type="component" value="Chromosome 1"/>
</dbReference>
<keyword evidence="1" id="KW-0175">Coiled coil</keyword>
<name>A0AAX4H4U6_9ASCO</name>
<dbReference type="RefSeq" id="XP_062875598.1">
    <property type="nucleotide sequence ID" value="XM_063019528.1"/>
</dbReference>
<sequence length="621" mass="69337">MLTLLDIQVNVPGSETGSGIIKYIGPIRGKLGTFAGIEVDPTIAATRGRNNGDVEGVQYFEVSLQGSGLFLPWERLRSVNSHLPPNIRPISRSASTHEKLSTPSPTSRAIHLRVSSSAGTDDRIVFGRESPLMAAPKLNIPKRRVSSRDHQRPPTQGTRATSTGGLISALPENGLESAIEGLRKELDATKLLLESKQDALMKKNAVLEDLQATVNEINPLLREYEASLAEKDKKMQKQKHEYEAAREEWRQSLELMLNAQQETELLYELELADLKEEMKKLVTSRSSPLRSRAHETELANQVRQLKRENEILLSQVQAVQDGDGKSGDVTSYIHRIEDLEVELERTMRDLASTRDSLESAGSEISASKMIISELKDRKLAVSSDRDDLVENMKTLSVQDWELQKSEFEAKIEKLEGALAIAENASLKHTIAETNEKMQLEYEARIKELEAQATSSADLISELTNKLRTFEAGHTVASEAHKDTRELSEAQEQIKELKYQLELRPSFQELTELQVAMDEVETLHKLQLDFKDDKIAQLQKRCEELEIGAKSLKPTEVDPPAEALIKAPQPTIESSSASLPKPLEVYVPSRTTDASAGRDNWCGLCEREGHGSLECPYENDMF</sequence>
<dbReference type="EMBL" id="CP138894">
    <property type="protein sequence ID" value="WPK23211.1"/>
    <property type="molecule type" value="Genomic_DNA"/>
</dbReference>
<feature type="region of interest" description="Disordered" evidence="2">
    <location>
        <begin position="86"/>
        <end position="108"/>
    </location>
</feature>
<reference evidence="4 5" key="1">
    <citation type="submission" date="2023-10" db="EMBL/GenBank/DDBJ databases">
        <title>Draft Genome Sequence of Candida saopaulonensis from a very Premature Infant with Sepsis.</title>
        <authorList>
            <person name="Ning Y."/>
            <person name="Dai R."/>
            <person name="Xiao M."/>
            <person name="Xu Y."/>
            <person name="Yan Q."/>
            <person name="Zhang L."/>
        </authorList>
    </citation>
    <scope>NUCLEOTIDE SEQUENCE [LARGE SCALE GENOMIC DNA]</scope>
    <source>
        <strain evidence="4 5">19XY460</strain>
    </source>
</reference>
<protein>
    <recommendedName>
        <fullName evidence="3">CAP-Gly domain-containing protein</fullName>
    </recommendedName>
</protein>
<feature type="region of interest" description="Disordered" evidence="2">
    <location>
        <begin position="140"/>
        <end position="168"/>
    </location>
</feature>
<organism evidence="4 5">
    <name type="scientific">Australozyma saopauloensis</name>
    <dbReference type="NCBI Taxonomy" id="291208"/>
    <lineage>
        <taxon>Eukaryota</taxon>
        <taxon>Fungi</taxon>
        <taxon>Dikarya</taxon>
        <taxon>Ascomycota</taxon>
        <taxon>Saccharomycotina</taxon>
        <taxon>Pichiomycetes</taxon>
        <taxon>Metschnikowiaceae</taxon>
        <taxon>Australozyma</taxon>
    </lineage>
</organism>
<dbReference type="GeneID" id="88171508"/>
<gene>
    <name evidence="4" type="ORF">PUMCH_000439</name>
</gene>
<dbReference type="SUPFAM" id="SSF74924">
    <property type="entry name" value="Cap-Gly domain"/>
    <property type="match status" value="1"/>
</dbReference>
<dbReference type="Pfam" id="PF01302">
    <property type="entry name" value="CAP_GLY"/>
    <property type="match status" value="1"/>
</dbReference>
<dbReference type="Gene3D" id="2.30.30.190">
    <property type="entry name" value="CAP Gly-rich-like domain"/>
    <property type="match status" value="1"/>
</dbReference>
<dbReference type="PROSITE" id="PS50245">
    <property type="entry name" value="CAP_GLY_2"/>
    <property type="match status" value="1"/>
</dbReference>
<keyword evidence="5" id="KW-1185">Reference proteome</keyword>
<dbReference type="SMART" id="SM01052">
    <property type="entry name" value="CAP_GLY"/>
    <property type="match status" value="1"/>
</dbReference>
<dbReference type="AlphaFoldDB" id="A0AAX4H4U6"/>
<evidence type="ECO:0000313" key="5">
    <source>
        <dbReference type="Proteomes" id="UP001338582"/>
    </source>
</evidence>
<dbReference type="KEGG" id="asau:88171508"/>
<feature type="coiled-coil region" evidence="1">
    <location>
        <begin position="179"/>
        <end position="356"/>
    </location>
</feature>
<feature type="compositionally biased region" description="Polar residues" evidence="2">
    <location>
        <begin position="153"/>
        <end position="165"/>
    </location>
</feature>
<evidence type="ECO:0000256" key="2">
    <source>
        <dbReference type="SAM" id="MobiDB-lite"/>
    </source>
</evidence>
<evidence type="ECO:0000256" key="1">
    <source>
        <dbReference type="SAM" id="Coils"/>
    </source>
</evidence>